<name>A0A7C8YGR3_OPUST</name>
<protein>
    <submittedName>
        <fullName evidence="1">Uncharacterized protein</fullName>
    </submittedName>
</protein>
<dbReference type="EMBL" id="GISG01018285">
    <property type="protein sequence ID" value="MBA4617912.1"/>
    <property type="molecule type" value="Transcribed_RNA"/>
</dbReference>
<evidence type="ECO:0000313" key="1">
    <source>
        <dbReference type="EMBL" id="MBA4617912.1"/>
    </source>
</evidence>
<reference evidence="1" key="2">
    <citation type="submission" date="2020-07" db="EMBL/GenBank/DDBJ databases">
        <authorList>
            <person name="Vera ALvarez R."/>
            <person name="Arias-Moreno D.M."/>
            <person name="Jimenez-Jacinto V."/>
            <person name="Jimenez-Bremont J.F."/>
            <person name="Swaminathan K."/>
            <person name="Moose S.P."/>
            <person name="Guerrero-Gonzalez M.L."/>
            <person name="Marino-Ramirez L."/>
            <person name="Landsman D."/>
            <person name="Rodriguez-Kessler M."/>
            <person name="Delgado-Sanchez P."/>
        </authorList>
    </citation>
    <scope>NUCLEOTIDE SEQUENCE</scope>
    <source>
        <tissue evidence="1">Cladode</tissue>
    </source>
</reference>
<organism evidence="1">
    <name type="scientific">Opuntia streptacantha</name>
    <name type="common">Prickly pear cactus</name>
    <name type="synonym">Opuntia cardona</name>
    <dbReference type="NCBI Taxonomy" id="393608"/>
    <lineage>
        <taxon>Eukaryota</taxon>
        <taxon>Viridiplantae</taxon>
        <taxon>Streptophyta</taxon>
        <taxon>Embryophyta</taxon>
        <taxon>Tracheophyta</taxon>
        <taxon>Spermatophyta</taxon>
        <taxon>Magnoliopsida</taxon>
        <taxon>eudicotyledons</taxon>
        <taxon>Gunneridae</taxon>
        <taxon>Pentapetalae</taxon>
        <taxon>Caryophyllales</taxon>
        <taxon>Cactineae</taxon>
        <taxon>Cactaceae</taxon>
        <taxon>Opuntioideae</taxon>
        <taxon>Opuntia</taxon>
    </lineage>
</organism>
<reference evidence="1" key="1">
    <citation type="journal article" date="2013" name="J. Plant Res.">
        <title>Effect of fungi and light on seed germination of three Opuntia species from semiarid lands of central Mexico.</title>
        <authorList>
            <person name="Delgado-Sanchez P."/>
            <person name="Jimenez-Bremont J.F."/>
            <person name="Guerrero-Gonzalez Mde L."/>
            <person name="Flores J."/>
        </authorList>
    </citation>
    <scope>NUCLEOTIDE SEQUENCE</scope>
    <source>
        <tissue evidence="1">Cladode</tissue>
    </source>
</reference>
<sequence length="107" mass="11963">MELRGDVPDGKLKLYKLKAETSPQLNFQILLLLFFHTSQQHLSLPCFRFPCSISLSLFNQAGDQRRPTSAAPHRDRLPNDFPAACCHCSCAGALHQPLLPSLPHFHG</sequence>
<proteinExistence type="predicted"/>
<dbReference type="AlphaFoldDB" id="A0A7C8YGR3"/>
<accession>A0A7C8YGR3</accession>